<dbReference type="Pfam" id="PF05704">
    <property type="entry name" value="Caps_synth"/>
    <property type="match status" value="1"/>
</dbReference>
<dbReference type="InterPro" id="IPR029044">
    <property type="entry name" value="Nucleotide-diphossugar_trans"/>
</dbReference>
<dbReference type="EMBL" id="JBFTWV010000041">
    <property type="protein sequence ID" value="KAL2794807.1"/>
    <property type="molecule type" value="Genomic_DNA"/>
</dbReference>
<evidence type="ECO:0008006" key="3">
    <source>
        <dbReference type="Google" id="ProtNLM"/>
    </source>
</evidence>
<comment type="caution">
    <text evidence="1">The sequence shown here is derived from an EMBL/GenBank/DDBJ whole genome shotgun (WGS) entry which is preliminary data.</text>
</comment>
<evidence type="ECO:0000313" key="1">
    <source>
        <dbReference type="EMBL" id="KAL2794807.1"/>
    </source>
</evidence>
<keyword evidence="2" id="KW-1185">Reference proteome</keyword>
<reference evidence="1 2" key="1">
    <citation type="submission" date="2024-07" db="EMBL/GenBank/DDBJ databases">
        <title>Section-level genome sequencing and comparative genomics of Aspergillus sections Usti and Cavernicolus.</title>
        <authorList>
            <consortium name="Lawrence Berkeley National Laboratory"/>
            <person name="Nybo J.L."/>
            <person name="Vesth T.C."/>
            <person name="Theobald S."/>
            <person name="Frisvad J.C."/>
            <person name="Larsen T.O."/>
            <person name="Kjaerboelling I."/>
            <person name="Rothschild-Mancinelli K."/>
            <person name="Lyhne E.K."/>
            <person name="Kogle M.E."/>
            <person name="Barry K."/>
            <person name="Clum A."/>
            <person name="Na H."/>
            <person name="Ledsgaard L."/>
            <person name="Lin J."/>
            <person name="Lipzen A."/>
            <person name="Kuo A."/>
            <person name="Riley R."/>
            <person name="Mondo S."/>
            <person name="Labutti K."/>
            <person name="Haridas S."/>
            <person name="Pangalinan J."/>
            <person name="Salamov A.A."/>
            <person name="Simmons B.A."/>
            <person name="Magnuson J.K."/>
            <person name="Chen J."/>
            <person name="Drula E."/>
            <person name="Henrissat B."/>
            <person name="Wiebenga A."/>
            <person name="Lubbers R.J."/>
            <person name="Gomes A.C."/>
            <person name="Makela M.R."/>
            <person name="Stajich J."/>
            <person name="Grigoriev I.V."/>
            <person name="Mortensen U.H."/>
            <person name="De Vries R.P."/>
            <person name="Baker S.E."/>
            <person name="Andersen M.R."/>
        </authorList>
    </citation>
    <scope>NUCLEOTIDE SEQUENCE [LARGE SCALE GENOMIC DNA]</scope>
    <source>
        <strain evidence="1 2">CBS 209.92</strain>
    </source>
</reference>
<dbReference type="Proteomes" id="UP001610563">
    <property type="component" value="Unassembled WGS sequence"/>
</dbReference>
<evidence type="ECO:0000313" key="2">
    <source>
        <dbReference type="Proteomes" id="UP001610563"/>
    </source>
</evidence>
<dbReference type="InterPro" id="IPR008441">
    <property type="entry name" value="AfumC-like_glycosyl_Trfase"/>
</dbReference>
<sequence length="413" mass="45882">MTATIHTTFLSSAKGLAQKPPSQLDLRPESEIRAQLNSHIPVTSERNVWSYWGSGFDSMPVWRQRNVINWVRRDGKRWTVRVLDTVPGSPNHIHRFIDAANLPAAVNEGRMKGLHAQQGISDFVRLATVYQHGGVYMDVGVILIRDLDDICWSALEDPSSPYQVGGALVANIAFVSFFLASRKGDAFIERWLRVFLEIWRDRDSHDGSHKHPLIRHLGLMITPAFPETTDWEALTDYSTAIQACTRVRTNREPGPHGFDGPAYFHKHFFLLPLFPEMAGPELTGAELVKALLLPYTNTTTANTNTQQGEAGATAAEDKLAQSRAHELVHSALTERSAYKFYGAFADFGIAGLAAKHWDNPQHANDDCLPGTWGDIFRYGTVHYQQTRTITPLIVPDLGEATEVGMLEAVAGTA</sequence>
<name>A0ABR4G6Z7_9EURO</name>
<protein>
    <recommendedName>
        <fullName evidence="3">Capsule polysaccharide biosynthesis protein</fullName>
    </recommendedName>
</protein>
<gene>
    <name evidence="1" type="ORF">BJX66DRAFT_337597</name>
</gene>
<accession>A0ABR4G6Z7</accession>
<proteinExistence type="predicted"/>
<organism evidence="1 2">
    <name type="scientific">Aspergillus keveii</name>
    <dbReference type="NCBI Taxonomy" id="714993"/>
    <lineage>
        <taxon>Eukaryota</taxon>
        <taxon>Fungi</taxon>
        <taxon>Dikarya</taxon>
        <taxon>Ascomycota</taxon>
        <taxon>Pezizomycotina</taxon>
        <taxon>Eurotiomycetes</taxon>
        <taxon>Eurotiomycetidae</taxon>
        <taxon>Eurotiales</taxon>
        <taxon>Aspergillaceae</taxon>
        <taxon>Aspergillus</taxon>
        <taxon>Aspergillus subgen. Nidulantes</taxon>
    </lineage>
</organism>
<dbReference type="Gene3D" id="3.90.550.20">
    <property type="match status" value="1"/>
</dbReference>
<dbReference type="SUPFAM" id="SSF53448">
    <property type="entry name" value="Nucleotide-diphospho-sugar transferases"/>
    <property type="match status" value="1"/>
</dbReference>